<accession>A0A0C3JFL0</accession>
<dbReference type="AlphaFoldDB" id="A0A0C3JFL0"/>
<dbReference type="InParanoid" id="A0A0C3JFL0"/>
<dbReference type="HOGENOM" id="CLU_2590691_0_0_1"/>
<evidence type="ECO:0000313" key="3">
    <source>
        <dbReference type="Proteomes" id="UP000054217"/>
    </source>
</evidence>
<keyword evidence="3" id="KW-1185">Reference proteome</keyword>
<name>A0A0C3JFL0_PISTI</name>
<gene>
    <name evidence="2" type="ORF">M404DRAFT_33276</name>
</gene>
<sequence>MASLFLATTKAPRTAFTFQVLDDFIRDNVECGTSTMNYYSKLQRVTSSAFPHLVPGIAQGVKNVEAPKAVEMAGIPSTVT</sequence>
<organism evidence="2 3">
    <name type="scientific">Pisolithus tinctorius Marx 270</name>
    <dbReference type="NCBI Taxonomy" id="870435"/>
    <lineage>
        <taxon>Eukaryota</taxon>
        <taxon>Fungi</taxon>
        <taxon>Dikarya</taxon>
        <taxon>Basidiomycota</taxon>
        <taxon>Agaricomycotina</taxon>
        <taxon>Agaricomycetes</taxon>
        <taxon>Agaricomycetidae</taxon>
        <taxon>Boletales</taxon>
        <taxon>Sclerodermatineae</taxon>
        <taxon>Pisolithaceae</taxon>
        <taxon>Pisolithus</taxon>
    </lineage>
</organism>
<protein>
    <recommendedName>
        <fullName evidence="1">CxC2-like cysteine cluster KDZ transposase-associated domain-containing protein</fullName>
    </recommendedName>
</protein>
<dbReference type="OrthoDB" id="3149508at2759"/>
<evidence type="ECO:0000313" key="2">
    <source>
        <dbReference type="EMBL" id="KIN96391.1"/>
    </source>
</evidence>
<proteinExistence type="predicted"/>
<dbReference type="Pfam" id="PF18803">
    <property type="entry name" value="CxC2"/>
    <property type="match status" value="1"/>
</dbReference>
<dbReference type="InterPro" id="IPR041457">
    <property type="entry name" value="CxC2_KDZ-assoc"/>
</dbReference>
<dbReference type="EMBL" id="KN832047">
    <property type="protein sequence ID" value="KIN96391.1"/>
    <property type="molecule type" value="Genomic_DNA"/>
</dbReference>
<reference evidence="2 3" key="1">
    <citation type="submission" date="2014-04" db="EMBL/GenBank/DDBJ databases">
        <authorList>
            <consortium name="DOE Joint Genome Institute"/>
            <person name="Kuo A."/>
            <person name="Kohler A."/>
            <person name="Costa M.D."/>
            <person name="Nagy L.G."/>
            <person name="Floudas D."/>
            <person name="Copeland A."/>
            <person name="Barry K.W."/>
            <person name="Cichocki N."/>
            <person name="Veneault-Fourrey C."/>
            <person name="LaButti K."/>
            <person name="Lindquist E.A."/>
            <person name="Lipzen A."/>
            <person name="Lundell T."/>
            <person name="Morin E."/>
            <person name="Murat C."/>
            <person name="Sun H."/>
            <person name="Tunlid A."/>
            <person name="Henrissat B."/>
            <person name="Grigoriev I.V."/>
            <person name="Hibbett D.S."/>
            <person name="Martin F."/>
            <person name="Nordberg H.P."/>
            <person name="Cantor M.N."/>
            <person name="Hua S.X."/>
        </authorList>
    </citation>
    <scope>NUCLEOTIDE SEQUENCE [LARGE SCALE GENOMIC DNA]</scope>
    <source>
        <strain evidence="2 3">Marx 270</strain>
    </source>
</reference>
<dbReference type="Proteomes" id="UP000054217">
    <property type="component" value="Unassembled WGS sequence"/>
</dbReference>
<evidence type="ECO:0000259" key="1">
    <source>
        <dbReference type="Pfam" id="PF18803"/>
    </source>
</evidence>
<reference evidence="3" key="2">
    <citation type="submission" date="2015-01" db="EMBL/GenBank/DDBJ databases">
        <title>Evolutionary Origins and Diversification of the Mycorrhizal Mutualists.</title>
        <authorList>
            <consortium name="DOE Joint Genome Institute"/>
            <consortium name="Mycorrhizal Genomics Consortium"/>
            <person name="Kohler A."/>
            <person name="Kuo A."/>
            <person name="Nagy L.G."/>
            <person name="Floudas D."/>
            <person name="Copeland A."/>
            <person name="Barry K.W."/>
            <person name="Cichocki N."/>
            <person name="Veneault-Fourrey C."/>
            <person name="LaButti K."/>
            <person name="Lindquist E.A."/>
            <person name="Lipzen A."/>
            <person name="Lundell T."/>
            <person name="Morin E."/>
            <person name="Murat C."/>
            <person name="Riley R."/>
            <person name="Ohm R."/>
            <person name="Sun H."/>
            <person name="Tunlid A."/>
            <person name="Henrissat B."/>
            <person name="Grigoriev I.V."/>
            <person name="Hibbett D.S."/>
            <person name="Martin F."/>
        </authorList>
    </citation>
    <scope>NUCLEOTIDE SEQUENCE [LARGE SCALE GENOMIC DNA]</scope>
    <source>
        <strain evidence="3">Marx 270</strain>
    </source>
</reference>
<feature type="domain" description="CxC2-like cysteine cluster KDZ transposase-associated" evidence="1">
    <location>
        <begin position="2"/>
        <end position="47"/>
    </location>
</feature>